<dbReference type="InterPro" id="IPR000595">
    <property type="entry name" value="cNMP-bd_dom"/>
</dbReference>
<dbReference type="PRINTS" id="PR01464">
    <property type="entry name" value="EAGCHANNEL"/>
</dbReference>
<organism evidence="9 10">
    <name type="scientific">Cichlidogyrus casuarinus</name>
    <dbReference type="NCBI Taxonomy" id="1844966"/>
    <lineage>
        <taxon>Eukaryota</taxon>
        <taxon>Metazoa</taxon>
        <taxon>Spiralia</taxon>
        <taxon>Lophotrochozoa</taxon>
        <taxon>Platyhelminthes</taxon>
        <taxon>Monogenea</taxon>
        <taxon>Monopisthocotylea</taxon>
        <taxon>Dactylogyridea</taxon>
        <taxon>Ancyrocephalidae</taxon>
        <taxon>Cichlidogyrus</taxon>
    </lineage>
</organism>
<dbReference type="InterPro" id="IPR003938">
    <property type="entry name" value="K_chnl_volt-dep_EAG/ELK/ERG"/>
</dbReference>
<proteinExistence type="predicted"/>
<sequence length="388" mass="43483">GKGCFKQDGPEPGTALLYVTSLYFTLSLVTSVGFGNVAANTDLEKQVSVVFMIIGALVYAMIFGNVTTILQQNYATRARYQELMNSVKDFIKIHAVPVELAERVLDYIASSWSINRGVDIDQVSTCLNGYQDSHSICIKMHFYCFAQVLTNFPKDMKADLCVHLYRSVFMEHSVFRLASDSCLRALAVNFKTVHTAPGDLVFHQGESIDCLCFVVSGTVEIIQDEEIVAILDRGDIIGQPFWEDEGAVGAQSAASVRAMTYCDLHCIAWNKLLEVLDFYQAFRNSFIRNLSLSYNLRNHIVFRKIADEEAAAKETSLSLHPRLSVSDITSDKSRLRKLLLRWRTIYLNNSGALLNQTKAMKREDVVTWAPGIPRLQQDASSNNASFTR</sequence>
<keyword evidence="6" id="KW-0407">Ion channel</keyword>
<dbReference type="InterPro" id="IPR050818">
    <property type="entry name" value="KCNH_animal-type"/>
</dbReference>
<dbReference type="GO" id="GO:0005249">
    <property type="term" value="F:voltage-gated potassium channel activity"/>
    <property type="evidence" value="ECO:0007669"/>
    <property type="project" value="UniProtKB-ARBA"/>
</dbReference>
<dbReference type="SUPFAM" id="SSF51206">
    <property type="entry name" value="cAMP-binding domain-like"/>
    <property type="match status" value="1"/>
</dbReference>
<keyword evidence="7" id="KW-0472">Membrane</keyword>
<accession>A0ABD2PPS6</accession>
<evidence type="ECO:0000256" key="7">
    <source>
        <dbReference type="SAM" id="Phobius"/>
    </source>
</evidence>
<keyword evidence="4" id="KW-0813">Transport</keyword>
<protein>
    <submittedName>
        <fullName evidence="9">Potassium voltage-gated channel subfamily H member 5</fullName>
    </submittedName>
</protein>
<evidence type="ECO:0000256" key="3">
    <source>
        <dbReference type="ARBA" id="ARBA00022826"/>
    </source>
</evidence>
<evidence type="ECO:0000259" key="8">
    <source>
        <dbReference type="PROSITE" id="PS50042"/>
    </source>
</evidence>
<dbReference type="FunFam" id="1.10.1200.260:FF:000003">
    <property type="entry name" value="Potassium voltage-gated channel subfamily H member 1"/>
    <property type="match status" value="1"/>
</dbReference>
<dbReference type="Pfam" id="PF00027">
    <property type="entry name" value="cNMP_binding"/>
    <property type="match status" value="1"/>
</dbReference>
<dbReference type="PRINTS" id="PR01463">
    <property type="entry name" value="EAGCHANLFMLY"/>
</dbReference>
<dbReference type="GO" id="GO:0034702">
    <property type="term" value="C:monoatomic ion channel complex"/>
    <property type="evidence" value="ECO:0007669"/>
    <property type="project" value="UniProtKB-KW"/>
</dbReference>
<dbReference type="SMART" id="SM00100">
    <property type="entry name" value="cNMP"/>
    <property type="match status" value="1"/>
</dbReference>
<keyword evidence="7" id="KW-0812">Transmembrane</keyword>
<feature type="non-terminal residue" evidence="9">
    <location>
        <position position="1"/>
    </location>
</feature>
<keyword evidence="3" id="KW-0631">Potassium channel</keyword>
<comment type="caution">
    <text evidence="9">The sequence shown here is derived from an EMBL/GenBank/DDBJ whole genome shotgun (WGS) entry which is preliminary data.</text>
</comment>
<evidence type="ECO:0000256" key="1">
    <source>
        <dbReference type="ARBA" id="ARBA00022538"/>
    </source>
</evidence>
<dbReference type="InterPro" id="IPR003949">
    <property type="entry name" value="K_chnl_volt-dep_EAG"/>
</dbReference>
<dbReference type="Gene3D" id="1.10.287.70">
    <property type="match status" value="1"/>
</dbReference>
<dbReference type="InterPro" id="IPR013099">
    <property type="entry name" value="K_chnl_dom"/>
</dbReference>
<dbReference type="Gene3D" id="2.60.120.10">
    <property type="entry name" value="Jelly Rolls"/>
    <property type="match status" value="1"/>
</dbReference>
<dbReference type="CDD" id="cd00038">
    <property type="entry name" value="CAP_ED"/>
    <property type="match status" value="1"/>
</dbReference>
<keyword evidence="5" id="KW-0630">Potassium</keyword>
<keyword evidence="1" id="KW-0633">Potassium transport</keyword>
<feature type="transmembrane region" description="Helical" evidence="7">
    <location>
        <begin position="15"/>
        <end position="37"/>
    </location>
</feature>
<dbReference type="Gene3D" id="1.10.1200.260">
    <property type="match status" value="1"/>
</dbReference>
<name>A0ABD2PPS6_9PLAT</name>
<dbReference type="PANTHER" id="PTHR10217">
    <property type="entry name" value="VOLTAGE AND LIGAND GATED POTASSIUM CHANNEL"/>
    <property type="match status" value="1"/>
</dbReference>
<evidence type="ECO:0000256" key="6">
    <source>
        <dbReference type="ARBA" id="ARBA00023303"/>
    </source>
</evidence>
<evidence type="ECO:0000313" key="9">
    <source>
        <dbReference type="EMBL" id="KAL3307731.1"/>
    </source>
</evidence>
<dbReference type="InterPro" id="IPR018490">
    <property type="entry name" value="cNMP-bd_dom_sf"/>
</dbReference>
<keyword evidence="7" id="KW-1133">Transmembrane helix</keyword>
<evidence type="ECO:0000256" key="4">
    <source>
        <dbReference type="ARBA" id="ARBA00022882"/>
    </source>
</evidence>
<feature type="transmembrane region" description="Helical" evidence="7">
    <location>
        <begin position="49"/>
        <end position="70"/>
    </location>
</feature>
<dbReference type="PANTHER" id="PTHR10217:SF435">
    <property type="entry name" value="POTASSIUM VOLTAGE-GATED CHANNEL PROTEIN EAG"/>
    <property type="match status" value="1"/>
</dbReference>
<evidence type="ECO:0000256" key="5">
    <source>
        <dbReference type="ARBA" id="ARBA00022958"/>
    </source>
</evidence>
<dbReference type="InterPro" id="IPR014710">
    <property type="entry name" value="RmlC-like_jellyroll"/>
</dbReference>
<dbReference type="AlphaFoldDB" id="A0ABD2PPS6"/>
<dbReference type="Pfam" id="PF07885">
    <property type="entry name" value="Ion_trans_2"/>
    <property type="match status" value="1"/>
</dbReference>
<feature type="domain" description="Cyclic nucleotide-binding" evidence="8">
    <location>
        <begin position="174"/>
        <end position="276"/>
    </location>
</feature>
<dbReference type="Proteomes" id="UP001626550">
    <property type="component" value="Unassembled WGS sequence"/>
</dbReference>
<dbReference type="SUPFAM" id="SSF81324">
    <property type="entry name" value="Voltage-gated potassium channels"/>
    <property type="match status" value="1"/>
</dbReference>
<keyword evidence="2" id="KW-0597">Phosphoprotein</keyword>
<evidence type="ECO:0000256" key="2">
    <source>
        <dbReference type="ARBA" id="ARBA00022553"/>
    </source>
</evidence>
<reference evidence="9 10" key="1">
    <citation type="submission" date="2024-11" db="EMBL/GenBank/DDBJ databases">
        <title>Adaptive evolution of stress response genes in parasites aligns with host niche diversity.</title>
        <authorList>
            <person name="Hahn C."/>
            <person name="Resl P."/>
        </authorList>
    </citation>
    <scope>NUCLEOTIDE SEQUENCE [LARGE SCALE GENOMIC DNA]</scope>
    <source>
        <strain evidence="9">EGGRZ-B1_66</strain>
        <tissue evidence="9">Body</tissue>
    </source>
</reference>
<dbReference type="PROSITE" id="PS50042">
    <property type="entry name" value="CNMP_BINDING_3"/>
    <property type="match status" value="1"/>
</dbReference>
<dbReference type="EMBL" id="JBJKFK010006626">
    <property type="protein sequence ID" value="KAL3307731.1"/>
    <property type="molecule type" value="Genomic_DNA"/>
</dbReference>
<keyword evidence="4" id="KW-0406">Ion transport</keyword>
<gene>
    <name evidence="9" type="primary">KCNH5_3</name>
    <name evidence="9" type="ORF">Ciccas_013750</name>
</gene>
<evidence type="ECO:0000313" key="10">
    <source>
        <dbReference type="Proteomes" id="UP001626550"/>
    </source>
</evidence>
<keyword evidence="4" id="KW-0851">Voltage-gated channel</keyword>
<keyword evidence="10" id="KW-1185">Reference proteome</keyword>